<keyword evidence="1" id="KW-0812">Transmembrane</keyword>
<keyword evidence="3" id="KW-1185">Reference proteome</keyword>
<sequence length="148" mass="17361">MGYSESVKLMKSAMTMELNAKYDEVQKRNIRAYSEIVDEPLQRIRPEIQLYAAEYTLRGMYPAVFKRAASARVYAEIERALSQLTAEGLPMGKRNWSHELKRRVADRYVDEKMSREIKQVQSRFYWLMITTIVTVLSGVFAHFQLKSR</sequence>
<organism evidence="2 3">
    <name type="scientific">Sphaeroforma arctica JP610</name>
    <dbReference type="NCBI Taxonomy" id="667725"/>
    <lineage>
        <taxon>Eukaryota</taxon>
        <taxon>Ichthyosporea</taxon>
        <taxon>Ichthyophonida</taxon>
        <taxon>Sphaeroforma</taxon>
    </lineage>
</organism>
<reference evidence="2 3" key="1">
    <citation type="submission" date="2011-02" db="EMBL/GenBank/DDBJ databases">
        <title>The Genome Sequence of Sphaeroforma arctica JP610.</title>
        <authorList>
            <consortium name="The Broad Institute Genome Sequencing Platform"/>
            <person name="Russ C."/>
            <person name="Cuomo C."/>
            <person name="Young S.K."/>
            <person name="Zeng Q."/>
            <person name="Gargeya S."/>
            <person name="Alvarado L."/>
            <person name="Berlin A."/>
            <person name="Chapman S.B."/>
            <person name="Chen Z."/>
            <person name="Freedman E."/>
            <person name="Gellesch M."/>
            <person name="Goldberg J."/>
            <person name="Griggs A."/>
            <person name="Gujja S."/>
            <person name="Heilman E."/>
            <person name="Heiman D."/>
            <person name="Howarth C."/>
            <person name="Mehta T."/>
            <person name="Neiman D."/>
            <person name="Pearson M."/>
            <person name="Roberts A."/>
            <person name="Saif S."/>
            <person name="Shea T."/>
            <person name="Shenoy N."/>
            <person name="Sisk P."/>
            <person name="Stolte C."/>
            <person name="Sykes S."/>
            <person name="White J."/>
            <person name="Yandava C."/>
            <person name="Burger G."/>
            <person name="Gray M.W."/>
            <person name="Holland P.W.H."/>
            <person name="King N."/>
            <person name="Lang F.B.F."/>
            <person name="Roger A.J."/>
            <person name="Ruiz-Trillo I."/>
            <person name="Haas B."/>
            <person name="Nusbaum C."/>
            <person name="Birren B."/>
        </authorList>
    </citation>
    <scope>NUCLEOTIDE SEQUENCE [LARGE SCALE GENOMIC DNA]</scope>
    <source>
        <strain evidence="2 3">JP610</strain>
    </source>
</reference>
<dbReference type="RefSeq" id="XP_014153095.1">
    <property type="nucleotide sequence ID" value="XM_014297620.1"/>
</dbReference>
<dbReference type="Proteomes" id="UP000054560">
    <property type="component" value="Unassembled WGS sequence"/>
</dbReference>
<feature type="transmembrane region" description="Helical" evidence="1">
    <location>
        <begin position="124"/>
        <end position="145"/>
    </location>
</feature>
<dbReference type="AlphaFoldDB" id="A0A0L0FT97"/>
<evidence type="ECO:0000313" key="2">
    <source>
        <dbReference type="EMBL" id="KNC79193.1"/>
    </source>
</evidence>
<protein>
    <submittedName>
        <fullName evidence="2">Uncharacterized protein</fullName>
    </submittedName>
</protein>
<dbReference type="EMBL" id="KQ242349">
    <property type="protein sequence ID" value="KNC79193.1"/>
    <property type="molecule type" value="Genomic_DNA"/>
</dbReference>
<accession>A0A0L0FT97</accession>
<keyword evidence="1" id="KW-0472">Membrane</keyword>
<proteinExistence type="predicted"/>
<evidence type="ECO:0000313" key="3">
    <source>
        <dbReference type="Proteomes" id="UP000054560"/>
    </source>
</evidence>
<dbReference type="GeneID" id="25908909"/>
<gene>
    <name evidence="2" type="ORF">SARC_08405</name>
</gene>
<keyword evidence="1" id="KW-1133">Transmembrane helix</keyword>
<name>A0A0L0FT97_9EUKA</name>
<evidence type="ECO:0000256" key="1">
    <source>
        <dbReference type="SAM" id="Phobius"/>
    </source>
</evidence>